<reference evidence="2 3" key="1">
    <citation type="submission" date="2019-07" db="EMBL/GenBank/DDBJ databases">
        <title>Complete genome of Crassaminicella thermophila SY095.</title>
        <authorList>
            <person name="Li X."/>
        </authorList>
    </citation>
    <scope>NUCLEOTIDE SEQUENCE [LARGE SCALE GENOMIC DNA]</scope>
    <source>
        <strain evidence="2 3">SY095</strain>
    </source>
</reference>
<evidence type="ECO:0000313" key="3">
    <source>
        <dbReference type="Proteomes" id="UP000324646"/>
    </source>
</evidence>
<keyword evidence="1" id="KW-0472">Membrane</keyword>
<protein>
    <submittedName>
        <fullName evidence="2">Uncharacterized protein</fullName>
    </submittedName>
</protein>
<accession>A0A5C0SC85</accession>
<feature type="transmembrane region" description="Helical" evidence="1">
    <location>
        <begin position="9"/>
        <end position="26"/>
    </location>
</feature>
<gene>
    <name evidence="2" type="ORF">FQB35_04765</name>
</gene>
<organism evidence="2 3">
    <name type="scientific">Crassaminicella thermophila</name>
    <dbReference type="NCBI Taxonomy" id="2599308"/>
    <lineage>
        <taxon>Bacteria</taxon>
        <taxon>Bacillati</taxon>
        <taxon>Bacillota</taxon>
        <taxon>Clostridia</taxon>
        <taxon>Eubacteriales</taxon>
        <taxon>Clostridiaceae</taxon>
        <taxon>Crassaminicella</taxon>
    </lineage>
</organism>
<name>A0A5C0SC85_CRATE</name>
<dbReference type="KEGG" id="crs:FQB35_04765"/>
<dbReference type="Proteomes" id="UP000324646">
    <property type="component" value="Chromosome"/>
</dbReference>
<keyword evidence="1" id="KW-1133">Transmembrane helix</keyword>
<proteinExistence type="predicted"/>
<evidence type="ECO:0000256" key="1">
    <source>
        <dbReference type="SAM" id="Phobius"/>
    </source>
</evidence>
<dbReference type="RefSeq" id="WP_148808885.1">
    <property type="nucleotide sequence ID" value="NZ_CP042243.1"/>
</dbReference>
<dbReference type="EMBL" id="CP042243">
    <property type="protein sequence ID" value="QEK11730.1"/>
    <property type="molecule type" value="Genomic_DNA"/>
</dbReference>
<keyword evidence="1" id="KW-0812">Transmembrane</keyword>
<dbReference type="AlphaFoldDB" id="A0A5C0SC85"/>
<evidence type="ECO:0000313" key="2">
    <source>
        <dbReference type="EMBL" id="QEK11730.1"/>
    </source>
</evidence>
<keyword evidence="3" id="KW-1185">Reference proteome</keyword>
<sequence>MKFNEYKKMVTISFVILVFVIVFIYISTKNKVHFEVVEEKSMPNVVKNILESYYYCDSIEFNETATIALKDNYDENTKENINSKLDKAQKMADLQKEYDIRCSKNMIVYKEKNEVYIVITRGIVSSSAHQIEIKKVKKDKNELTVYAKFIFNKECINIPNAVTSTILLKTNLQEIPKSVRLQETH</sequence>